<comment type="pathway">
    <text evidence="2">Carbohydrate degradation; pentose phosphate pathway; D-ribulose 5-phosphate from D-glucose 6-phosphate (oxidative stage): step 2/3.</text>
</comment>
<dbReference type="PANTHER" id="PTHR11054:SF0">
    <property type="entry name" value="6-PHOSPHOGLUCONOLACTONASE"/>
    <property type="match status" value="1"/>
</dbReference>
<protein>
    <recommendedName>
        <fullName evidence="2">6-phosphogluconolactonase</fullName>
        <shortName evidence="2">6PGL</shortName>
        <ecNumber evidence="2">3.1.1.31</ecNumber>
    </recommendedName>
</protein>
<evidence type="ECO:0000256" key="1">
    <source>
        <dbReference type="ARBA" id="ARBA00010662"/>
    </source>
</evidence>
<comment type="similarity">
    <text evidence="1 2">Belongs to the glucosamine/galactosamine-6-phosphate isomerase family. 6-phosphogluconolactonase subfamily.</text>
</comment>
<dbReference type="GO" id="GO:0005975">
    <property type="term" value="P:carbohydrate metabolic process"/>
    <property type="evidence" value="ECO:0007669"/>
    <property type="project" value="UniProtKB-UniRule"/>
</dbReference>
<dbReference type="SUPFAM" id="SSF100950">
    <property type="entry name" value="NagB/RpiA/CoA transferase-like"/>
    <property type="match status" value="1"/>
</dbReference>
<dbReference type="InterPro" id="IPR005900">
    <property type="entry name" value="6-phosphogluconolactonase_DevB"/>
</dbReference>
<proteinExistence type="inferred from homology"/>
<dbReference type="EC" id="3.1.1.31" evidence="2"/>
<dbReference type="InterPro" id="IPR039104">
    <property type="entry name" value="6PGL"/>
</dbReference>
<dbReference type="InterPro" id="IPR006148">
    <property type="entry name" value="Glc/Gal-6P_isomerase"/>
</dbReference>
<gene>
    <name evidence="4" type="primary">6PGL</name>
    <name evidence="4" type="ORF">DPX39_000041000</name>
</gene>
<organism evidence="4 5">
    <name type="scientific">Trypanosoma brucei equiperdum</name>
    <dbReference type="NCBI Taxonomy" id="630700"/>
    <lineage>
        <taxon>Eukaryota</taxon>
        <taxon>Discoba</taxon>
        <taxon>Euglenozoa</taxon>
        <taxon>Kinetoplastea</taxon>
        <taxon>Metakinetoplastina</taxon>
        <taxon>Trypanosomatida</taxon>
        <taxon>Trypanosomatidae</taxon>
        <taxon>Trypanosoma</taxon>
    </lineage>
</organism>
<sequence length="266" mass="28658">MSFKPTISVHATPQELSAAGCRKIVEIIEASGSQQWPLSIALAGGSTPKMTYARLHDEHLNLLREKRALRFFMGDERMVPADSTDSNYNMAREVLLHDIPDDLVFPFDISAVTPSAEATSADAMRVAEAYGKQLASLLPLKSVGEAGPKVPVFDVVLLGLGSDGHTASIFPGSQAEKETDGKVVVSVGFPSETMKPKVWRVTLSPATIMQARNVIVLATGAEKKWVVDGILADTAHKAPVARFLRGCEGNVSFLLDKEIAENLAKF</sequence>
<dbReference type="FunFam" id="3.40.50.1360:FF:000027">
    <property type="entry name" value="6-phosphogluconolactonase"/>
    <property type="match status" value="1"/>
</dbReference>
<dbReference type="NCBIfam" id="TIGR01198">
    <property type="entry name" value="pgl"/>
    <property type="match status" value="1"/>
</dbReference>
<comment type="catalytic activity">
    <reaction evidence="2">
        <text>6-phospho-D-glucono-1,5-lactone + H2O = 6-phospho-D-gluconate + H(+)</text>
        <dbReference type="Rhea" id="RHEA:12556"/>
        <dbReference type="ChEBI" id="CHEBI:15377"/>
        <dbReference type="ChEBI" id="CHEBI:15378"/>
        <dbReference type="ChEBI" id="CHEBI:57955"/>
        <dbReference type="ChEBI" id="CHEBI:58759"/>
        <dbReference type="EC" id="3.1.1.31"/>
    </reaction>
</comment>
<dbReference type="Pfam" id="PF01182">
    <property type="entry name" value="Glucosamine_iso"/>
    <property type="match status" value="1"/>
</dbReference>
<dbReference type="PANTHER" id="PTHR11054">
    <property type="entry name" value="6-PHOSPHOGLUCONOLACTONASE"/>
    <property type="match status" value="1"/>
</dbReference>
<evidence type="ECO:0000313" key="5">
    <source>
        <dbReference type="Proteomes" id="UP000266743"/>
    </source>
</evidence>
<accession>A0A3L6KRV9</accession>
<dbReference type="InterPro" id="IPR037171">
    <property type="entry name" value="NagB/RpiA_transferase-like"/>
</dbReference>
<dbReference type="GO" id="GO:0017057">
    <property type="term" value="F:6-phosphogluconolactonase activity"/>
    <property type="evidence" value="ECO:0007669"/>
    <property type="project" value="UniProtKB-UniRule"/>
</dbReference>
<dbReference type="AlphaFoldDB" id="A0A3L6KRV9"/>
<dbReference type="Proteomes" id="UP000266743">
    <property type="component" value="Unassembled WGS sequence"/>
</dbReference>
<keyword evidence="2" id="KW-0378">Hydrolase</keyword>
<dbReference type="CDD" id="cd01400">
    <property type="entry name" value="6PGL"/>
    <property type="match status" value="1"/>
</dbReference>
<comment type="function">
    <text evidence="2">Hydrolysis of 6-phosphogluconolactone to 6-phosphogluconate.</text>
</comment>
<dbReference type="UniPathway" id="UPA00115">
    <property type="reaction ID" value="UER00409"/>
</dbReference>
<comment type="caution">
    <text evidence="4">The sequence shown here is derived from an EMBL/GenBank/DDBJ whole genome shotgun (WGS) entry which is preliminary data.</text>
</comment>
<name>A0A3L6KRV9_9TRYP</name>
<dbReference type="Gene3D" id="3.40.50.1360">
    <property type="match status" value="1"/>
</dbReference>
<evidence type="ECO:0000256" key="2">
    <source>
        <dbReference type="RuleBase" id="RU365095"/>
    </source>
</evidence>
<dbReference type="EMBL" id="QSBY01000015">
    <property type="protein sequence ID" value="RHW67263.1"/>
    <property type="molecule type" value="Genomic_DNA"/>
</dbReference>
<reference evidence="4 5" key="1">
    <citation type="submission" date="2018-09" db="EMBL/GenBank/DDBJ databases">
        <title>whole genome sequence of T. equiperdum IVM-t1 strain.</title>
        <authorList>
            <person name="Suganuma K."/>
        </authorList>
    </citation>
    <scope>NUCLEOTIDE SEQUENCE [LARGE SCALE GENOMIC DNA]</scope>
    <source>
        <strain evidence="4 5">IVM-t1</strain>
    </source>
</reference>
<feature type="domain" description="Glucosamine/galactosamine-6-phosphate isomerase" evidence="3">
    <location>
        <begin position="12"/>
        <end position="244"/>
    </location>
</feature>
<evidence type="ECO:0000259" key="3">
    <source>
        <dbReference type="Pfam" id="PF01182"/>
    </source>
</evidence>
<dbReference type="GO" id="GO:0006098">
    <property type="term" value="P:pentose-phosphate shunt"/>
    <property type="evidence" value="ECO:0007669"/>
    <property type="project" value="UniProtKB-UniPathway"/>
</dbReference>
<evidence type="ECO:0000313" key="4">
    <source>
        <dbReference type="EMBL" id="RHW67263.1"/>
    </source>
</evidence>